<feature type="transmembrane region" description="Helical" evidence="9">
    <location>
        <begin position="567"/>
        <end position="589"/>
    </location>
</feature>
<feature type="transmembrane region" description="Helical" evidence="9">
    <location>
        <begin position="52"/>
        <end position="74"/>
    </location>
</feature>
<feature type="compositionally biased region" description="Basic and acidic residues" evidence="8">
    <location>
        <begin position="713"/>
        <end position="734"/>
    </location>
</feature>
<feature type="compositionally biased region" description="Polar residues" evidence="8">
    <location>
        <begin position="333"/>
        <end position="352"/>
    </location>
</feature>
<dbReference type="PATRIC" id="fig|1379739.3.peg.612"/>
<feature type="transmembrane region" description="Helical" evidence="9">
    <location>
        <begin position="498"/>
        <end position="519"/>
    </location>
</feature>
<dbReference type="Proteomes" id="UP000032250">
    <property type="component" value="Unassembled WGS sequence"/>
</dbReference>
<dbReference type="GO" id="GO:0009103">
    <property type="term" value="P:lipopolysaccharide biosynthetic process"/>
    <property type="evidence" value="ECO:0007669"/>
    <property type="project" value="UniProtKB-ARBA"/>
</dbReference>
<evidence type="ECO:0000256" key="1">
    <source>
        <dbReference type="ARBA" id="ARBA00004651"/>
    </source>
</evidence>
<feature type="domain" description="Glycosyltransferase RgtA/B/C/D-like" evidence="10">
    <location>
        <begin position="66"/>
        <end position="224"/>
    </location>
</feature>
<feature type="transmembrane region" description="Helical" evidence="9">
    <location>
        <begin position="410"/>
        <end position="428"/>
    </location>
</feature>
<evidence type="ECO:0000313" key="13">
    <source>
        <dbReference type="Proteomes" id="UP000032250"/>
    </source>
</evidence>
<feature type="transmembrane region" description="Helical" evidence="9">
    <location>
        <begin position="114"/>
        <end position="133"/>
    </location>
</feature>
<dbReference type="InterPro" id="IPR050297">
    <property type="entry name" value="LipidA_mod_glycosyltrf_83"/>
</dbReference>
<dbReference type="RefSeq" id="WP_043031043.1">
    <property type="nucleotide sequence ID" value="NZ_JXSU01000006.1"/>
</dbReference>
<keyword evidence="3 12" id="KW-0328">Glycosyltransferase</keyword>
<dbReference type="InterPro" id="IPR038731">
    <property type="entry name" value="RgtA/B/C-like"/>
</dbReference>
<dbReference type="GO" id="GO:0005886">
    <property type="term" value="C:plasma membrane"/>
    <property type="evidence" value="ECO:0007669"/>
    <property type="project" value="UniProtKB-SubCell"/>
</dbReference>
<evidence type="ECO:0000256" key="7">
    <source>
        <dbReference type="ARBA" id="ARBA00023136"/>
    </source>
</evidence>
<reference evidence="12 13" key="1">
    <citation type="submission" date="2014-06" db="EMBL/GenBank/DDBJ databases">
        <title>Genome characterization of distinct group I Clostridium botulinum lineages.</title>
        <authorList>
            <person name="Giordani F."/>
            <person name="Anselmo A."/>
            <person name="Fillo S."/>
            <person name="Palozzi A.M."/>
            <person name="Fortunato A."/>
            <person name="Gentile B."/>
            <person name="Ciammaruconi A."/>
            <person name="Anniballi F."/>
            <person name="De Medici D."/>
            <person name="Lista F."/>
        </authorList>
    </citation>
    <scope>NUCLEOTIDE SEQUENCE [LARGE SCALE GENOMIC DNA]</scope>
    <source>
        <strain evidence="12 13">B2 450</strain>
    </source>
</reference>
<dbReference type="Pfam" id="PF24878">
    <property type="entry name" value="YkcB_C"/>
    <property type="match status" value="1"/>
</dbReference>
<keyword evidence="6 9" id="KW-1133">Transmembrane helix</keyword>
<dbReference type="PANTHER" id="PTHR33908:SF3">
    <property type="entry name" value="UNDECAPRENYL PHOSPHATE-ALPHA-4-AMINO-4-DEOXY-L-ARABINOSE ARABINOSYL TRANSFERASE"/>
    <property type="match status" value="1"/>
</dbReference>
<evidence type="ECO:0000256" key="3">
    <source>
        <dbReference type="ARBA" id="ARBA00022676"/>
    </source>
</evidence>
<dbReference type="AlphaFoldDB" id="A0A0D1AQ98"/>
<feature type="transmembrane region" description="Helical" evidence="9">
    <location>
        <begin position="207"/>
        <end position="227"/>
    </location>
</feature>
<name>A0A0D1AQ98_CLOBO</name>
<accession>A0A0D1AQ98</accession>
<protein>
    <submittedName>
        <fullName evidence="12">Dolichyl-phosphate-mannose-protein mannosyltransferase</fullName>
    </submittedName>
</protein>
<feature type="region of interest" description="Disordered" evidence="8">
    <location>
        <begin position="713"/>
        <end position="771"/>
    </location>
</feature>
<feature type="compositionally biased region" description="Gly residues" evidence="8">
    <location>
        <begin position="268"/>
        <end position="277"/>
    </location>
</feature>
<feature type="transmembrane region" description="Helical" evidence="9">
    <location>
        <begin position="440"/>
        <end position="458"/>
    </location>
</feature>
<sequence>MKKIKFTKENIALSLILILSLILNLANLNIEGYANQYYAAGVKSMTLSLKNFFFISFDPASFVSIDKPPLGFWIQAIFAKIFGFSGWSIILPQAIAGVVSAGLIYVIVKRSFGTAAGLISAICLAVTPVFVAVSRNNTCDNLLVLTLLLACLVLSKAAEKGKLKYLLIGLAIVGIGFNIKMLQAYMIIPAIYITYLLSNTVSFKKRIVHLMAGTVMLLLVSLSWAFIVDLIPEKSRPYVGSSTNNSVMELIMGHNGLERLGIGSKSTQGGGAPGGMDGKNQQKTDGTSSATKNKNSQQTSKDNGQTEGEPPSIDNDQMQGEPPSMDNGEMQGQPPSMNNEQMQSTQPNTQQEGKGNGNPPNGDGKGPGGMPPGGNGMQKPNGGGMGGTFGGQEVASIARLFSNNSLSDQIIWLFPLAIFGFIAAAIKEKLNKTFDNKRKLSLVLWNMWLLPEFVYFSFTKGLFHPYYLTMLAPPIAALAGIGIVSMWELYNEEGWKSWILPVALIADGLTQILILSYYYNISNTAKILTTIVAVLCIVSSIILAIVNLRKNKKDILKFKNIKFKKSLVTIALMGLLITPLVCSATTIFYPVSGTFPSAGLSLVTNKQKDGFNMDNSNSGNTKLIEFLKSHKTNEKYLLVTSSTNGYASDIIINTGESVMALGGFFGTDKVITLDEFKKLVSNGEVRYVMVGGMGGNSSSDIMNWVKENGKVVSESEWKNSNEVNSERVNKDNNNKENSNSNSNTKQFDPEGKGNSEQLYDLKNYTDTTTKK</sequence>
<comment type="caution">
    <text evidence="12">The sequence shown here is derived from an EMBL/GenBank/DDBJ whole genome shotgun (WGS) entry which is preliminary data.</text>
</comment>
<evidence type="ECO:0000259" key="11">
    <source>
        <dbReference type="Pfam" id="PF24878"/>
    </source>
</evidence>
<evidence type="ECO:0000256" key="5">
    <source>
        <dbReference type="ARBA" id="ARBA00022692"/>
    </source>
</evidence>
<feature type="transmembrane region" description="Helical" evidence="9">
    <location>
        <begin position="142"/>
        <end position="159"/>
    </location>
</feature>
<feature type="transmembrane region" description="Helical" evidence="9">
    <location>
        <begin position="86"/>
        <end position="108"/>
    </location>
</feature>
<proteinExistence type="predicted"/>
<dbReference type="GO" id="GO:0010041">
    <property type="term" value="P:response to iron(III) ion"/>
    <property type="evidence" value="ECO:0007669"/>
    <property type="project" value="TreeGrafter"/>
</dbReference>
<dbReference type="HOGENOM" id="CLU_007261_1_0_9"/>
<evidence type="ECO:0000256" key="8">
    <source>
        <dbReference type="SAM" id="MobiDB-lite"/>
    </source>
</evidence>
<evidence type="ECO:0000313" key="12">
    <source>
        <dbReference type="EMBL" id="KIS25289.1"/>
    </source>
</evidence>
<comment type="subcellular location">
    <subcellularLocation>
        <location evidence="1">Cell membrane</location>
        <topology evidence="1">Multi-pass membrane protein</topology>
    </subcellularLocation>
</comment>
<feature type="compositionally biased region" description="Gly residues" evidence="8">
    <location>
        <begin position="363"/>
        <end position="388"/>
    </location>
</feature>
<dbReference type="PANTHER" id="PTHR33908">
    <property type="entry name" value="MANNOSYLTRANSFERASE YKCB-RELATED"/>
    <property type="match status" value="1"/>
</dbReference>
<feature type="domain" description="Putative mannosyltransferase YkcA/B-like C-terminal" evidence="11">
    <location>
        <begin position="623"/>
        <end position="708"/>
    </location>
</feature>
<evidence type="ECO:0000256" key="6">
    <source>
        <dbReference type="ARBA" id="ARBA00022989"/>
    </source>
</evidence>
<dbReference type="InterPro" id="IPR056785">
    <property type="entry name" value="YkcA/B-like_C"/>
</dbReference>
<feature type="transmembrane region" description="Helical" evidence="9">
    <location>
        <begin position="165"/>
        <end position="195"/>
    </location>
</feature>
<feature type="compositionally biased region" description="Low complexity" evidence="8">
    <location>
        <begin position="735"/>
        <end position="745"/>
    </location>
</feature>
<dbReference type="Pfam" id="PF13231">
    <property type="entry name" value="PMT_2"/>
    <property type="match status" value="1"/>
</dbReference>
<feature type="transmembrane region" description="Helical" evidence="9">
    <location>
        <begin position="525"/>
        <end position="546"/>
    </location>
</feature>
<dbReference type="GO" id="GO:0016763">
    <property type="term" value="F:pentosyltransferase activity"/>
    <property type="evidence" value="ECO:0007669"/>
    <property type="project" value="TreeGrafter"/>
</dbReference>
<evidence type="ECO:0000256" key="4">
    <source>
        <dbReference type="ARBA" id="ARBA00022679"/>
    </source>
</evidence>
<feature type="compositionally biased region" description="Polar residues" evidence="8">
    <location>
        <begin position="279"/>
        <end position="306"/>
    </location>
</feature>
<feature type="transmembrane region" description="Helical" evidence="9">
    <location>
        <begin position="464"/>
        <end position="486"/>
    </location>
</feature>
<keyword evidence="2" id="KW-1003">Cell membrane</keyword>
<keyword evidence="5 9" id="KW-0812">Transmembrane</keyword>
<feature type="region of interest" description="Disordered" evidence="8">
    <location>
        <begin position="259"/>
        <end position="388"/>
    </location>
</feature>
<gene>
    <name evidence="12" type="ORF">N495_01540</name>
</gene>
<dbReference type="OrthoDB" id="9810398at2"/>
<evidence type="ECO:0000256" key="2">
    <source>
        <dbReference type="ARBA" id="ARBA00022475"/>
    </source>
</evidence>
<keyword evidence="7 9" id="KW-0472">Membrane</keyword>
<evidence type="ECO:0000259" key="10">
    <source>
        <dbReference type="Pfam" id="PF13231"/>
    </source>
</evidence>
<dbReference type="EMBL" id="JXSU01000006">
    <property type="protein sequence ID" value="KIS25289.1"/>
    <property type="molecule type" value="Genomic_DNA"/>
</dbReference>
<organism evidence="12 13">
    <name type="scientific">Clostridium botulinum B2 450</name>
    <dbReference type="NCBI Taxonomy" id="1379739"/>
    <lineage>
        <taxon>Bacteria</taxon>
        <taxon>Bacillati</taxon>
        <taxon>Bacillota</taxon>
        <taxon>Clostridia</taxon>
        <taxon>Eubacteriales</taxon>
        <taxon>Clostridiaceae</taxon>
        <taxon>Clostridium</taxon>
    </lineage>
</organism>
<evidence type="ECO:0000256" key="9">
    <source>
        <dbReference type="SAM" id="Phobius"/>
    </source>
</evidence>
<keyword evidence="4 12" id="KW-0808">Transferase</keyword>